<dbReference type="STRING" id="1160509.A0A3N4I6J1"/>
<keyword evidence="2" id="KW-0378">Hydrolase</keyword>
<protein>
    <recommendedName>
        <fullName evidence="4">Peptidase S33 tripeptidyl aminopeptidase-like C-terminal domain-containing protein</fullName>
    </recommendedName>
</protein>
<dbReference type="AlphaFoldDB" id="A0A3N4I6J1"/>
<evidence type="ECO:0000256" key="1">
    <source>
        <dbReference type="ARBA" id="ARBA00010088"/>
    </source>
</evidence>
<dbReference type="OrthoDB" id="413670at2759"/>
<dbReference type="InterPro" id="IPR029058">
    <property type="entry name" value="AB_hydrolase_fold"/>
</dbReference>
<feature type="domain" description="Peptidase S33 tripeptidyl aminopeptidase-like C-terminal" evidence="4">
    <location>
        <begin position="824"/>
        <end position="924"/>
    </location>
</feature>
<dbReference type="InterPro" id="IPR051601">
    <property type="entry name" value="Serine_prot/Carboxylest_S33"/>
</dbReference>
<feature type="signal peptide" evidence="3">
    <location>
        <begin position="1"/>
        <end position="24"/>
    </location>
</feature>
<dbReference type="SUPFAM" id="SSF53474">
    <property type="entry name" value="alpha/beta-Hydrolases"/>
    <property type="match status" value="2"/>
</dbReference>
<name>A0A3N4I6J1_ASCIM</name>
<evidence type="ECO:0000259" key="4">
    <source>
        <dbReference type="Pfam" id="PF08386"/>
    </source>
</evidence>
<comment type="similarity">
    <text evidence="1">Belongs to the peptidase S33 family.</text>
</comment>
<dbReference type="PANTHER" id="PTHR43248">
    <property type="entry name" value="2-SUCCINYL-6-HYDROXY-2,4-CYCLOHEXADIENE-1-CARBOXYLATE SYNTHASE"/>
    <property type="match status" value="1"/>
</dbReference>
<evidence type="ECO:0000256" key="3">
    <source>
        <dbReference type="SAM" id="SignalP"/>
    </source>
</evidence>
<accession>A0A3N4I6J1</accession>
<evidence type="ECO:0000256" key="2">
    <source>
        <dbReference type="ARBA" id="ARBA00022801"/>
    </source>
</evidence>
<dbReference type="Pfam" id="PF08386">
    <property type="entry name" value="Abhydrolase_4"/>
    <property type="match status" value="1"/>
</dbReference>
<keyword evidence="6" id="KW-1185">Reference proteome</keyword>
<reference evidence="5 6" key="1">
    <citation type="journal article" date="2018" name="Nat. Ecol. Evol.">
        <title>Pezizomycetes genomes reveal the molecular basis of ectomycorrhizal truffle lifestyle.</title>
        <authorList>
            <person name="Murat C."/>
            <person name="Payen T."/>
            <person name="Noel B."/>
            <person name="Kuo A."/>
            <person name="Morin E."/>
            <person name="Chen J."/>
            <person name="Kohler A."/>
            <person name="Krizsan K."/>
            <person name="Balestrini R."/>
            <person name="Da Silva C."/>
            <person name="Montanini B."/>
            <person name="Hainaut M."/>
            <person name="Levati E."/>
            <person name="Barry K.W."/>
            <person name="Belfiori B."/>
            <person name="Cichocki N."/>
            <person name="Clum A."/>
            <person name="Dockter R.B."/>
            <person name="Fauchery L."/>
            <person name="Guy J."/>
            <person name="Iotti M."/>
            <person name="Le Tacon F."/>
            <person name="Lindquist E.A."/>
            <person name="Lipzen A."/>
            <person name="Malagnac F."/>
            <person name="Mello A."/>
            <person name="Molinier V."/>
            <person name="Miyauchi S."/>
            <person name="Poulain J."/>
            <person name="Riccioni C."/>
            <person name="Rubini A."/>
            <person name="Sitrit Y."/>
            <person name="Splivallo R."/>
            <person name="Traeger S."/>
            <person name="Wang M."/>
            <person name="Zifcakova L."/>
            <person name="Wipf D."/>
            <person name="Zambonelli A."/>
            <person name="Paolocci F."/>
            <person name="Nowrousian M."/>
            <person name="Ottonello S."/>
            <person name="Baldrian P."/>
            <person name="Spatafora J.W."/>
            <person name="Henrissat B."/>
            <person name="Nagy L.G."/>
            <person name="Aury J.M."/>
            <person name="Wincker P."/>
            <person name="Grigoriev I.V."/>
            <person name="Bonfante P."/>
            <person name="Martin F.M."/>
        </authorList>
    </citation>
    <scope>NUCLEOTIDE SEQUENCE [LARGE SCALE GENOMIC DNA]</scope>
    <source>
        <strain evidence="5 6">RN42</strain>
    </source>
</reference>
<sequence>MSLIPLLITVATLLFPNGLRVGEASSISLHACPSPLHFAELAAQEFCLAASKTPELLVGPYRAPQKQLHEWDFAPGDPLANLDPETQRDLMERRISRSNLRNLRYPLARGWDPPEPERKRGSRVALSSWDDEAIAGLVIGEGDTEGTCQCELLEVDDDGYTPFRRGLWPRSSIIRGSERGIHSQSSLIRSAQWSILDGEKDSVGLQLSSKIPHHDSDMRRCACERPSSVIREPASQNPHTPEPQQASEGFPDLIWARFVDDYWPSDPRYGIDGDYWFPPWSLLEVSYSCEAFELWLYRASKVNMKETCGNYGYNFLGVLRDPWELGDLVCWPEGVRRAGPGEWFEWKELTILGVATRWPGQDQLEDYRDWKIPILLRRSRRIRWRPTLLAASQFILASERPLFQACPEFPLRRFDPFAGPFEDSYPAGSAKDVAKCWYDVEPLDHLNIFDKRRVKIAVAVIPPVMGIKETDPRWQGFSYWNFGGPGISGITAGWKNLGLLQTLFPYHTIVLNDVRGTASSEPESNCWDSEWREHVAVGLDSDALDGTMLTGGLNVTRRLKAAAMEFGQRCVKRLGGANGVLPHLGTVAAARDLRNIHTKLCEYVGIRPGETTNGLVNFWGMSWGGQLGHVFTVMFPELVGRMVLDSSVDLGSTRDHTTRYHSKVTQVESALQSLDRYCWQYGIKRRECVFESTDNSSTEWRKAAENITIYLAQLLQNAYSILYNPGKELKEYVERLSKLWKEAESSKLGTKPWYASDLERDMFFEPFELPLGRSGIVGFSEELINCIDSSSFGLHDYSAESILNQYLIASATSRVGAEAQARPWLSCIGFPNSEKAKERIPAPPSTPLTTPKFPILAIGIKRDPTTPQRDAMGNPLNIRHYASAYYLEFDSTGHGSFKEYPWNKCANQIIFNYIQSGTVPPTGRERVCLSQIEPFRARYRS</sequence>
<dbReference type="EMBL" id="ML119677">
    <property type="protein sequence ID" value="RPA81689.1"/>
    <property type="molecule type" value="Genomic_DNA"/>
</dbReference>
<organism evidence="5 6">
    <name type="scientific">Ascobolus immersus RN42</name>
    <dbReference type="NCBI Taxonomy" id="1160509"/>
    <lineage>
        <taxon>Eukaryota</taxon>
        <taxon>Fungi</taxon>
        <taxon>Dikarya</taxon>
        <taxon>Ascomycota</taxon>
        <taxon>Pezizomycotina</taxon>
        <taxon>Pezizomycetes</taxon>
        <taxon>Pezizales</taxon>
        <taxon>Ascobolaceae</taxon>
        <taxon>Ascobolus</taxon>
    </lineage>
</organism>
<dbReference type="Gene3D" id="3.40.50.1820">
    <property type="entry name" value="alpha/beta hydrolase"/>
    <property type="match status" value="1"/>
</dbReference>
<dbReference type="InterPro" id="IPR013595">
    <property type="entry name" value="Pept_S33_TAP-like_C"/>
</dbReference>
<keyword evidence="3" id="KW-0732">Signal</keyword>
<proteinExistence type="inferred from homology"/>
<dbReference type="GO" id="GO:0016787">
    <property type="term" value="F:hydrolase activity"/>
    <property type="evidence" value="ECO:0007669"/>
    <property type="project" value="UniProtKB-KW"/>
</dbReference>
<dbReference type="PANTHER" id="PTHR43248:SF25">
    <property type="entry name" value="AB HYDROLASE-1 DOMAIN-CONTAINING PROTEIN-RELATED"/>
    <property type="match status" value="1"/>
</dbReference>
<dbReference type="Proteomes" id="UP000275078">
    <property type="component" value="Unassembled WGS sequence"/>
</dbReference>
<evidence type="ECO:0000313" key="5">
    <source>
        <dbReference type="EMBL" id="RPA81689.1"/>
    </source>
</evidence>
<feature type="chain" id="PRO_5018061223" description="Peptidase S33 tripeptidyl aminopeptidase-like C-terminal domain-containing protein" evidence="3">
    <location>
        <begin position="25"/>
        <end position="941"/>
    </location>
</feature>
<gene>
    <name evidence="5" type="ORF">BJ508DRAFT_326148</name>
</gene>
<evidence type="ECO:0000313" key="6">
    <source>
        <dbReference type="Proteomes" id="UP000275078"/>
    </source>
</evidence>